<reference evidence="14" key="1">
    <citation type="journal article" date="2019" name="Int. J. Syst. Evol. Microbiol.">
        <title>The Global Catalogue of Microorganisms (GCM) 10K type strain sequencing project: providing services to taxonomists for standard genome sequencing and annotation.</title>
        <authorList>
            <consortium name="The Broad Institute Genomics Platform"/>
            <consortium name="The Broad Institute Genome Sequencing Center for Infectious Disease"/>
            <person name="Wu L."/>
            <person name="Ma J."/>
        </authorList>
    </citation>
    <scope>NUCLEOTIDE SEQUENCE [LARGE SCALE GENOMIC DNA]</scope>
    <source>
        <strain evidence="14">NBRC 101365</strain>
    </source>
</reference>
<evidence type="ECO:0000256" key="8">
    <source>
        <dbReference type="ARBA" id="ARBA00023136"/>
    </source>
</evidence>
<comment type="subcellular location">
    <subcellularLocation>
        <location evidence="1">Cell membrane</location>
        <topology evidence="1">Multi-pass membrane protein</topology>
    </subcellularLocation>
</comment>
<evidence type="ECO:0000256" key="11">
    <source>
        <dbReference type="SAM" id="MobiDB-lite"/>
    </source>
</evidence>
<keyword evidence="2" id="KW-0813">Transport</keyword>
<evidence type="ECO:0000256" key="10">
    <source>
        <dbReference type="ARBA" id="ARBA00035686"/>
    </source>
</evidence>
<evidence type="ECO:0000256" key="3">
    <source>
        <dbReference type="ARBA" id="ARBA00022475"/>
    </source>
</evidence>
<feature type="transmembrane region" description="Helical" evidence="12">
    <location>
        <begin position="141"/>
        <end position="163"/>
    </location>
</feature>
<keyword evidence="14" id="KW-1185">Reference proteome</keyword>
<feature type="transmembrane region" description="Helical" evidence="12">
    <location>
        <begin position="61"/>
        <end position="82"/>
    </location>
</feature>
<dbReference type="RefSeq" id="WP_431310801.1">
    <property type="nucleotide sequence ID" value="NZ_BSPC01000085.1"/>
</dbReference>
<evidence type="ECO:0000256" key="6">
    <source>
        <dbReference type="ARBA" id="ARBA00022692"/>
    </source>
</evidence>
<evidence type="ECO:0000256" key="7">
    <source>
        <dbReference type="ARBA" id="ARBA00022989"/>
    </source>
</evidence>
<evidence type="ECO:0000256" key="2">
    <source>
        <dbReference type="ARBA" id="ARBA00022448"/>
    </source>
</evidence>
<proteinExistence type="predicted"/>
<keyword evidence="6 12" id="KW-0812">Transmembrane</keyword>
<dbReference type="Pfam" id="PF02653">
    <property type="entry name" value="BPD_transp_2"/>
    <property type="match status" value="1"/>
</dbReference>
<evidence type="ECO:0000256" key="12">
    <source>
        <dbReference type="SAM" id="Phobius"/>
    </source>
</evidence>
<keyword evidence="7 12" id="KW-1133">Transmembrane helix</keyword>
<keyword evidence="3" id="KW-1003">Cell membrane</keyword>
<evidence type="ECO:0000256" key="1">
    <source>
        <dbReference type="ARBA" id="ARBA00004651"/>
    </source>
</evidence>
<evidence type="ECO:0000256" key="9">
    <source>
        <dbReference type="ARBA" id="ARBA00035611"/>
    </source>
</evidence>
<dbReference type="PANTHER" id="PTHR32196:SF32">
    <property type="entry name" value="XYLOSE TRANSPORT SYSTEM PERMEASE PROTEIN XYLH"/>
    <property type="match status" value="1"/>
</dbReference>
<sequence>MVTHSTATSDTTSPAPSGRGAAFGRLARRPETGSFLGMVAVFVFFAVAGGQQFLGAAGISSWLNIASEVGIVALPVGLLMIAGELDISVGSVIPASSLTVAIISGYYHAPDLVGIAAGLSVGLVVGFVNGYLVTRTSIPSLIITIGTMFGVMGLTLGLTVMVAGSTGVTLVPGSVAKAILGQYVGGMFQVTILWWGLFCVVLFYLLHASPVGNWIFALGGDRVSARNAGIPTSGLTIGLYMLSGFASAFVGVSEVLVYQSAQVLAGQSFIFNSIMCVVIGGVLLTGGFGSIVGIVFGTITFAVVNQGIYFTSITPDAGSIIIGALLLLAVLTNDTFRQLALRYSSRKSRKSKQ</sequence>
<dbReference type="Proteomes" id="UP001156882">
    <property type="component" value="Unassembled WGS sequence"/>
</dbReference>
<gene>
    <name evidence="13" type="ORF">GCM10007874_68520</name>
</gene>
<accession>A0ABQ6CTX6</accession>
<feature type="transmembrane region" description="Helical" evidence="12">
    <location>
        <begin position="89"/>
        <end position="107"/>
    </location>
</feature>
<keyword evidence="4" id="KW-0997">Cell inner membrane</keyword>
<feature type="transmembrane region" description="Helical" evidence="12">
    <location>
        <begin position="317"/>
        <end position="336"/>
    </location>
</feature>
<feature type="transmembrane region" description="Helical" evidence="12">
    <location>
        <begin position="113"/>
        <end position="134"/>
    </location>
</feature>
<evidence type="ECO:0000256" key="4">
    <source>
        <dbReference type="ARBA" id="ARBA00022519"/>
    </source>
</evidence>
<dbReference type="PANTHER" id="PTHR32196">
    <property type="entry name" value="ABC TRANSPORTER PERMEASE PROTEIN YPHD-RELATED-RELATED"/>
    <property type="match status" value="1"/>
</dbReference>
<feature type="transmembrane region" description="Helical" evidence="12">
    <location>
        <begin position="192"/>
        <end position="216"/>
    </location>
</feature>
<keyword evidence="5" id="KW-0762">Sugar transport</keyword>
<dbReference type="EMBL" id="BSPC01000085">
    <property type="protein sequence ID" value="GLS23831.1"/>
    <property type="molecule type" value="Genomic_DNA"/>
</dbReference>
<comment type="caution">
    <text evidence="13">The sequence shown here is derived from an EMBL/GenBank/DDBJ whole genome shotgun (WGS) entry which is preliminary data.</text>
</comment>
<evidence type="ECO:0000256" key="5">
    <source>
        <dbReference type="ARBA" id="ARBA00022597"/>
    </source>
</evidence>
<protein>
    <recommendedName>
        <fullName evidence="10">Xylose transport system permease protein XylH</fullName>
    </recommendedName>
</protein>
<feature type="transmembrane region" description="Helical" evidence="12">
    <location>
        <begin position="237"/>
        <end position="258"/>
    </location>
</feature>
<name>A0ABQ6CTX6_9HYPH</name>
<evidence type="ECO:0000313" key="14">
    <source>
        <dbReference type="Proteomes" id="UP001156882"/>
    </source>
</evidence>
<feature type="region of interest" description="Disordered" evidence="11">
    <location>
        <begin position="1"/>
        <end position="22"/>
    </location>
</feature>
<dbReference type="CDD" id="cd06579">
    <property type="entry name" value="TM_PBP1_transp_AraH_like"/>
    <property type="match status" value="1"/>
</dbReference>
<feature type="transmembrane region" description="Helical" evidence="12">
    <location>
        <begin position="35"/>
        <end position="55"/>
    </location>
</feature>
<keyword evidence="8 12" id="KW-0472">Membrane</keyword>
<evidence type="ECO:0000313" key="13">
    <source>
        <dbReference type="EMBL" id="GLS23831.1"/>
    </source>
</evidence>
<dbReference type="InterPro" id="IPR001851">
    <property type="entry name" value="ABC_transp_permease"/>
</dbReference>
<organism evidence="13 14">
    <name type="scientific">Labrys miyagiensis</name>
    <dbReference type="NCBI Taxonomy" id="346912"/>
    <lineage>
        <taxon>Bacteria</taxon>
        <taxon>Pseudomonadati</taxon>
        <taxon>Pseudomonadota</taxon>
        <taxon>Alphaproteobacteria</taxon>
        <taxon>Hyphomicrobiales</taxon>
        <taxon>Xanthobacteraceae</taxon>
        <taxon>Labrys</taxon>
    </lineage>
</organism>
<comment type="function">
    <text evidence="9">Part of the binding-protein-dependent transport system for D-xylose. Probably responsible for the translocation of the substrate across the membrane.</text>
</comment>